<protein>
    <submittedName>
        <fullName evidence="2">GNAT family N-acetyltransferase</fullName>
    </submittedName>
</protein>
<organism evidence="2 3">
    <name type="scientific">Actinoallomurus vinaceus</name>
    <dbReference type="NCBI Taxonomy" id="1080074"/>
    <lineage>
        <taxon>Bacteria</taxon>
        <taxon>Bacillati</taxon>
        <taxon>Actinomycetota</taxon>
        <taxon>Actinomycetes</taxon>
        <taxon>Streptosporangiales</taxon>
        <taxon>Thermomonosporaceae</taxon>
        <taxon>Actinoallomurus</taxon>
    </lineage>
</organism>
<sequence>MSIFLETSRLTLRQFTEDDEDNLVELDSDPEVMRFLTGGRPTPREEIRDRIPRLLGYYERFEGFGFWAAQEKATGRFLGWFHFRPNIDEPRDGEIELGYRLRRSAWGKGYATEGSRALIRKGFTELGVERVVAETMTVNLGSRRVMEKAGLTLVRTFHRDGLDSIEGFEHGVVEYALTRADWERELQGMR</sequence>
<dbReference type="SUPFAM" id="SSF55729">
    <property type="entry name" value="Acyl-CoA N-acyltransferases (Nat)"/>
    <property type="match status" value="1"/>
</dbReference>
<dbReference type="PANTHER" id="PTHR43792">
    <property type="entry name" value="GNAT FAMILY, PUTATIVE (AFU_ORTHOLOGUE AFUA_3G00765)-RELATED-RELATED"/>
    <property type="match status" value="1"/>
</dbReference>
<dbReference type="PANTHER" id="PTHR43792:SF1">
    <property type="entry name" value="N-ACETYLTRANSFERASE DOMAIN-CONTAINING PROTEIN"/>
    <property type="match status" value="1"/>
</dbReference>
<dbReference type="Gene3D" id="3.40.630.30">
    <property type="match status" value="1"/>
</dbReference>
<dbReference type="PROSITE" id="PS51186">
    <property type="entry name" value="GNAT"/>
    <property type="match status" value="1"/>
</dbReference>
<gene>
    <name evidence="2" type="ORF">GCM10023196_019120</name>
</gene>
<dbReference type="InterPro" id="IPR016181">
    <property type="entry name" value="Acyl_CoA_acyltransferase"/>
</dbReference>
<dbReference type="InterPro" id="IPR000182">
    <property type="entry name" value="GNAT_dom"/>
</dbReference>
<evidence type="ECO:0000313" key="2">
    <source>
        <dbReference type="EMBL" id="GAA4623335.1"/>
    </source>
</evidence>
<feature type="domain" description="N-acetyltransferase" evidence="1">
    <location>
        <begin position="10"/>
        <end position="180"/>
    </location>
</feature>
<name>A0ABP8U752_9ACTN</name>
<reference evidence="3" key="1">
    <citation type="journal article" date="2019" name="Int. J. Syst. Evol. Microbiol.">
        <title>The Global Catalogue of Microorganisms (GCM) 10K type strain sequencing project: providing services to taxonomists for standard genome sequencing and annotation.</title>
        <authorList>
            <consortium name="The Broad Institute Genomics Platform"/>
            <consortium name="The Broad Institute Genome Sequencing Center for Infectious Disease"/>
            <person name="Wu L."/>
            <person name="Ma J."/>
        </authorList>
    </citation>
    <scope>NUCLEOTIDE SEQUENCE [LARGE SCALE GENOMIC DNA]</scope>
    <source>
        <strain evidence="3">JCM 17939</strain>
    </source>
</reference>
<dbReference type="RefSeq" id="WP_345430291.1">
    <property type="nucleotide sequence ID" value="NZ_BAABHK010000002.1"/>
</dbReference>
<keyword evidence="3" id="KW-1185">Reference proteome</keyword>
<comment type="caution">
    <text evidence="2">The sequence shown here is derived from an EMBL/GenBank/DDBJ whole genome shotgun (WGS) entry which is preliminary data.</text>
</comment>
<dbReference type="EMBL" id="BAABHK010000002">
    <property type="protein sequence ID" value="GAA4623335.1"/>
    <property type="molecule type" value="Genomic_DNA"/>
</dbReference>
<evidence type="ECO:0000259" key="1">
    <source>
        <dbReference type="PROSITE" id="PS51186"/>
    </source>
</evidence>
<dbReference type="Pfam" id="PF13302">
    <property type="entry name" value="Acetyltransf_3"/>
    <property type="match status" value="1"/>
</dbReference>
<accession>A0ABP8U752</accession>
<evidence type="ECO:0000313" key="3">
    <source>
        <dbReference type="Proteomes" id="UP001501442"/>
    </source>
</evidence>
<dbReference type="InterPro" id="IPR051531">
    <property type="entry name" value="N-acetyltransferase"/>
</dbReference>
<proteinExistence type="predicted"/>
<dbReference type="Proteomes" id="UP001501442">
    <property type="component" value="Unassembled WGS sequence"/>
</dbReference>